<organism evidence="3 4">
    <name type="scientific">Deinococcus humi</name>
    <dbReference type="NCBI Taxonomy" id="662880"/>
    <lineage>
        <taxon>Bacteria</taxon>
        <taxon>Thermotogati</taxon>
        <taxon>Deinococcota</taxon>
        <taxon>Deinococci</taxon>
        <taxon>Deinococcales</taxon>
        <taxon>Deinococcaceae</taxon>
        <taxon>Deinococcus</taxon>
    </lineage>
</organism>
<accession>A0A7W8JYK8</accession>
<keyword evidence="4" id="KW-1185">Reference proteome</keyword>
<dbReference type="EMBL" id="JACHFL010000020">
    <property type="protein sequence ID" value="MBB5365632.1"/>
    <property type="molecule type" value="Genomic_DNA"/>
</dbReference>
<name>A0A7W8JYK8_9DEIO</name>
<evidence type="ECO:0000313" key="4">
    <source>
        <dbReference type="Proteomes" id="UP000552709"/>
    </source>
</evidence>
<gene>
    <name evidence="3" type="ORF">HNQ08_004758</name>
</gene>
<reference evidence="3 4" key="1">
    <citation type="submission" date="2020-08" db="EMBL/GenBank/DDBJ databases">
        <title>Genomic Encyclopedia of Type Strains, Phase IV (KMG-IV): sequencing the most valuable type-strain genomes for metagenomic binning, comparative biology and taxonomic classification.</title>
        <authorList>
            <person name="Goeker M."/>
        </authorList>
    </citation>
    <scope>NUCLEOTIDE SEQUENCE [LARGE SCALE GENOMIC DNA]</scope>
    <source>
        <strain evidence="3 4">DSM 27939</strain>
    </source>
</reference>
<protein>
    <submittedName>
        <fullName evidence="3">Putative membrane protein</fullName>
    </submittedName>
</protein>
<keyword evidence="2" id="KW-0812">Transmembrane</keyword>
<evidence type="ECO:0000256" key="2">
    <source>
        <dbReference type="SAM" id="Phobius"/>
    </source>
</evidence>
<feature type="transmembrane region" description="Helical" evidence="2">
    <location>
        <begin position="27"/>
        <end position="48"/>
    </location>
</feature>
<feature type="transmembrane region" description="Helical" evidence="2">
    <location>
        <begin position="69"/>
        <end position="102"/>
    </location>
</feature>
<dbReference type="RefSeq" id="WP_221284423.1">
    <property type="nucleotide sequence ID" value="NZ_JACHFL010000020.1"/>
</dbReference>
<comment type="caution">
    <text evidence="3">The sequence shown here is derived from an EMBL/GenBank/DDBJ whole genome shotgun (WGS) entry which is preliminary data.</text>
</comment>
<dbReference type="Proteomes" id="UP000552709">
    <property type="component" value="Unassembled WGS sequence"/>
</dbReference>
<feature type="region of interest" description="Disordered" evidence="1">
    <location>
        <begin position="106"/>
        <end position="126"/>
    </location>
</feature>
<keyword evidence="2" id="KW-0472">Membrane</keyword>
<proteinExistence type="predicted"/>
<sequence length="126" mass="13390">MNLLFWLSLLPFVTGWAGETHFAPVPMTVYAADALLNAVAFSALIHVIRHDPANPPQGLGRRGRIAASLVAYVVSVVAPVAGPVGVWVSGLCLVFVALTWLAPDRRSGQAAEKSGQGHTVLARRPR</sequence>
<evidence type="ECO:0000313" key="3">
    <source>
        <dbReference type="EMBL" id="MBB5365632.1"/>
    </source>
</evidence>
<evidence type="ECO:0000256" key="1">
    <source>
        <dbReference type="SAM" id="MobiDB-lite"/>
    </source>
</evidence>
<dbReference type="AlphaFoldDB" id="A0A7W8JYK8"/>
<keyword evidence="2" id="KW-1133">Transmembrane helix</keyword>